<proteinExistence type="predicted"/>
<name>A0A6A7ZY61_RHIML</name>
<sequence>MVAFIDQVLQFTGKEVPCPAETRPFNRDLVEAFPSAMLFARHMANGRDVISDYVRSAVERMNQGWMQASAIEFPTQCDQHRVNLGGLPIYGIAMFHCAREAGGAGPVNIRFRRQGNW</sequence>
<reference evidence="1" key="1">
    <citation type="journal article" date="2013" name="Genome Biol.">
        <title>Comparative genomics of the core and accessory genomes of 48 Sinorhizobium strains comprising five genospecies.</title>
        <authorList>
            <person name="Sugawara M."/>
            <person name="Epstein B."/>
            <person name="Badgley B.D."/>
            <person name="Unno T."/>
            <person name="Xu L."/>
            <person name="Reese J."/>
            <person name="Gyaneshwar P."/>
            <person name="Denny R."/>
            <person name="Mudge J."/>
            <person name="Bharti A.K."/>
            <person name="Farmer A.D."/>
            <person name="May G.D."/>
            <person name="Woodward J.E."/>
            <person name="Medigue C."/>
            <person name="Vallenet D."/>
            <person name="Lajus A."/>
            <person name="Rouy Z."/>
            <person name="Martinez-Vaz B."/>
            <person name="Tiffin P."/>
            <person name="Young N.D."/>
            <person name="Sadowsky M.J."/>
        </authorList>
    </citation>
    <scope>NUCLEOTIDE SEQUENCE</scope>
    <source>
        <strain evidence="1">M30</strain>
    </source>
</reference>
<comment type="caution">
    <text evidence="1">The sequence shown here is derived from an EMBL/GenBank/DDBJ whole genome shotgun (WGS) entry which is preliminary data.</text>
</comment>
<gene>
    <name evidence="1" type="ORF">GHK45_23560</name>
</gene>
<accession>A0A6A7ZY61</accession>
<evidence type="ECO:0000313" key="1">
    <source>
        <dbReference type="EMBL" id="MQW06592.1"/>
    </source>
</evidence>
<organism evidence="1">
    <name type="scientific">Rhizobium meliloti</name>
    <name type="common">Ensifer meliloti</name>
    <name type="synonym">Sinorhizobium meliloti</name>
    <dbReference type="NCBI Taxonomy" id="382"/>
    <lineage>
        <taxon>Bacteria</taxon>
        <taxon>Pseudomonadati</taxon>
        <taxon>Pseudomonadota</taxon>
        <taxon>Alphaproteobacteria</taxon>
        <taxon>Hyphomicrobiales</taxon>
        <taxon>Rhizobiaceae</taxon>
        <taxon>Sinorhizobium/Ensifer group</taxon>
        <taxon>Sinorhizobium</taxon>
    </lineage>
</organism>
<dbReference type="RefSeq" id="WP_153318651.1">
    <property type="nucleotide sequence ID" value="NZ_WISP01000172.1"/>
</dbReference>
<dbReference type="AlphaFoldDB" id="A0A6A7ZY61"/>
<dbReference type="EMBL" id="WISP01000172">
    <property type="protein sequence ID" value="MQW06592.1"/>
    <property type="molecule type" value="Genomic_DNA"/>
</dbReference>
<protein>
    <submittedName>
        <fullName evidence="1">Uncharacterized protein</fullName>
    </submittedName>
</protein>